<keyword evidence="2" id="KW-1185">Reference proteome</keyword>
<reference evidence="2" key="2">
    <citation type="submission" date="2015-01" db="EMBL/GenBank/DDBJ databases">
        <title>Evolutionary Origins and Diversification of the Mycorrhizal Mutualists.</title>
        <authorList>
            <consortium name="DOE Joint Genome Institute"/>
            <consortium name="Mycorrhizal Genomics Consortium"/>
            <person name="Kohler A."/>
            <person name="Kuo A."/>
            <person name="Nagy L.G."/>
            <person name="Floudas D."/>
            <person name="Copeland A."/>
            <person name="Barry K.W."/>
            <person name="Cichocki N."/>
            <person name="Veneault-Fourrey C."/>
            <person name="LaButti K."/>
            <person name="Lindquist E.A."/>
            <person name="Lipzen A."/>
            <person name="Lundell T."/>
            <person name="Morin E."/>
            <person name="Murat C."/>
            <person name="Riley R."/>
            <person name="Ohm R."/>
            <person name="Sun H."/>
            <person name="Tunlid A."/>
            <person name="Henrissat B."/>
            <person name="Grigoriev I.V."/>
            <person name="Hibbett D.S."/>
            <person name="Martin F."/>
        </authorList>
    </citation>
    <scope>NUCLEOTIDE SEQUENCE [LARGE SCALE GENOMIC DNA]</scope>
    <source>
        <strain evidence="2">Ve08.2h10</strain>
    </source>
</reference>
<sequence length="82" mass="9335">MIEAGRTSRQAKQHRVNHCIRRAPPCYLVALVHLPVVGCTHSHHGTRHRLPFISVPGHMRPHLCNRSLSTLVPFSHHLLIFP</sequence>
<name>A0A0D0EBH4_9AGAM</name>
<dbReference type="HOGENOM" id="CLU_2558936_0_0_1"/>
<organism evidence="1 2">
    <name type="scientific">Paxillus rubicundulus Ve08.2h10</name>
    <dbReference type="NCBI Taxonomy" id="930991"/>
    <lineage>
        <taxon>Eukaryota</taxon>
        <taxon>Fungi</taxon>
        <taxon>Dikarya</taxon>
        <taxon>Basidiomycota</taxon>
        <taxon>Agaricomycotina</taxon>
        <taxon>Agaricomycetes</taxon>
        <taxon>Agaricomycetidae</taxon>
        <taxon>Boletales</taxon>
        <taxon>Paxilineae</taxon>
        <taxon>Paxillaceae</taxon>
        <taxon>Paxillus</taxon>
    </lineage>
</organism>
<dbReference type="InParanoid" id="A0A0D0EBH4"/>
<accession>A0A0D0EBH4</accession>
<protein>
    <submittedName>
        <fullName evidence="1">Uncharacterized protein</fullName>
    </submittedName>
</protein>
<dbReference type="AlphaFoldDB" id="A0A0D0EBH4"/>
<proteinExistence type="predicted"/>
<gene>
    <name evidence="1" type="ORF">PAXRUDRAFT_204422</name>
</gene>
<evidence type="ECO:0000313" key="2">
    <source>
        <dbReference type="Proteomes" id="UP000054538"/>
    </source>
</evidence>
<dbReference type="EMBL" id="KN824927">
    <property type="protein sequence ID" value="KIK97625.1"/>
    <property type="molecule type" value="Genomic_DNA"/>
</dbReference>
<dbReference type="Proteomes" id="UP000054538">
    <property type="component" value="Unassembled WGS sequence"/>
</dbReference>
<evidence type="ECO:0000313" key="1">
    <source>
        <dbReference type="EMBL" id="KIK97625.1"/>
    </source>
</evidence>
<reference evidence="1 2" key="1">
    <citation type="submission" date="2014-04" db="EMBL/GenBank/DDBJ databases">
        <authorList>
            <consortium name="DOE Joint Genome Institute"/>
            <person name="Kuo A."/>
            <person name="Kohler A."/>
            <person name="Jargeat P."/>
            <person name="Nagy L.G."/>
            <person name="Floudas D."/>
            <person name="Copeland A."/>
            <person name="Barry K.W."/>
            <person name="Cichocki N."/>
            <person name="Veneault-Fourrey C."/>
            <person name="LaButti K."/>
            <person name="Lindquist E.A."/>
            <person name="Lipzen A."/>
            <person name="Lundell T."/>
            <person name="Morin E."/>
            <person name="Murat C."/>
            <person name="Sun H."/>
            <person name="Tunlid A."/>
            <person name="Henrissat B."/>
            <person name="Grigoriev I.V."/>
            <person name="Hibbett D.S."/>
            <person name="Martin F."/>
            <person name="Nordberg H.P."/>
            <person name="Cantor M.N."/>
            <person name="Hua S.X."/>
        </authorList>
    </citation>
    <scope>NUCLEOTIDE SEQUENCE [LARGE SCALE GENOMIC DNA]</scope>
    <source>
        <strain evidence="1 2">Ve08.2h10</strain>
    </source>
</reference>